<dbReference type="Proteomes" id="UP000320011">
    <property type="component" value="Unassembled WGS sequence"/>
</dbReference>
<dbReference type="EMBL" id="VJWX01000435">
    <property type="protein sequence ID" value="TVT29966.1"/>
    <property type="molecule type" value="Genomic_DNA"/>
</dbReference>
<dbReference type="GO" id="GO:0003700">
    <property type="term" value="F:DNA-binding transcription factor activity"/>
    <property type="evidence" value="ECO:0007669"/>
    <property type="project" value="InterPro"/>
</dbReference>
<keyword evidence="1" id="KW-0805">Transcription regulation</keyword>
<comment type="caution">
    <text evidence="5">The sequence shown here is derived from an EMBL/GenBank/DDBJ whole genome shotgun (WGS) entry which is preliminary data.</text>
</comment>
<evidence type="ECO:0000256" key="2">
    <source>
        <dbReference type="ARBA" id="ARBA00023125"/>
    </source>
</evidence>
<dbReference type="InterPro" id="IPR036390">
    <property type="entry name" value="WH_DNA-bd_sf"/>
</dbReference>
<protein>
    <submittedName>
        <fullName evidence="5">GntR family transcriptional regulator</fullName>
    </submittedName>
</protein>
<organism evidence="5 6">
    <name type="scientific">Amycolatopsis rhizosphaerae</name>
    <dbReference type="NCBI Taxonomy" id="2053003"/>
    <lineage>
        <taxon>Bacteria</taxon>
        <taxon>Bacillati</taxon>
        <taxon>Actinomycetota</taxon>
        <taxon>Actinomycetes</taxon>
        <taxon>Pseudonocardiales</taxon>
        <taxon>Pseudonocardiaceae</taxon>
        <taxon>Amycolatopsis</taxon>
    </lineage>
</organism>
<gene>
    <name evidence="5" type="ORF">FNH05_29780</name>
</gene>
<dbReference type="InterPro" id="IPR036388">
    <property type="entry name" value="WH-like_DNA-bd_sf"/>
</dbReference>
<evidence type="ECO:0000256" key="3">
    <source>
        <dbReference type="ARBA" id="ARBA00023163"/>
    </source>
</evidence>
<name>A0A558B0F2_9PSEU</name>
<dbReference type="PANTHER" id="PTHR38445">
    <property type="entry name" value="HTH-TYPE TRANSCRIPTIONAL REPRESSOR YTRA"/>
    <property type="match status" value="1"/>
</dbReference>
<dbReference type="AlphaFoldDB" id="A0A558B0F2"/>
<dbReference type="RefSeq" id="WP_144592174.1">
    <property type="nucleotide sequence ID" value="NZ_VJWX01000435.1"/>
</dbReference>
<dbReference type="OrthoDB" id="4307011at2"/>
<reference evidence="5 6" key="1">
    <citation type="submission" date="2019-07" db="EMBL/GenBank/DDBJ databases">
        <authorList>
            <person name="Duangmal K."/>
            <person name="Teo W.F.A."/>
        </authorList>
    </citation>
    <scope>NUCLEOTIDE SEQUENCE [LARGE SCALE GENOMIC DNA]</scope>
    <source>
        <strain evidence="5 6">TBRC 6029</strain>
    </source>
</reference>
<reference evidence="5 6" key="2">
    <citation type="submission" date="2019-08" db="EMBL/GenBank/DDBJ databases">
        <title>Amycolatopsis acidicola sp. nov., isolated from peat swamp forest soil.</title>
        <authorList>
            <person name="Srisuk N."/>
        </authorList>
    </citation>
    <scope>NUCLEOTIDE SEQUENCE [LARGE SCALE GENOMIC DNA]</scope>
    <source>
        <strain evidence="5 6">TBRC 6029</strain>
    </source>
</reference>
<feature type="domain" description="HTH gntR-type" evidence="4">
    <location>
        <begin position="12"/>
        <end position="80"/>
    </location>
</feature>
<dbReference type="SMART" id="SM00345">
    <property type="entry name" value="HTH_GNTR"/>
    <property type="match status" value="1"/>
</dbReference>
<dbReference type="Gene3D" id="1.10.10.10">
    <property type="entry name" value="Winged helix-like DNA-binding domain superfamily/Winged helix DNA-binding domain"/>
    <property type="match status" value="1"/>
</dbReference>
<evidence type="ECO:0000313" key="6">
    <source>
        <dbReference type="Proteomes" id="UP000320011"/>
    </source>
</evidence>
<dbReference type="CDD" id="cd07377">
    <property type="entry name" value="WHTH_GntR"/>
    <property type="match status" value="1"/>
</dbReference>
<sequence>MFEFRFESGSGVPPYLQLVHQVERAVRLGALRAGDRLPTVKEVAERLVINPNTVLKAYRELDHRGLAKGRAGQGTFIVGERRAMTKSDQARRAELRAGLEAWLTEARRAGLDTGEIDAILSTVLHDFREETK</sequence>
<evidence type="ECO:0000256" key="1">
    <source>
        <dbReference type="ARBA" id="ARBA00023015"/>
    </source>
</evidence>
<dbReference type="GO" id="GO:0003677">
    <property type="term" value="F:DNA binding"/>
    <property type="evidence" value="ECO:0007669"/>
    <property type="project" value="UniProtKB-KW"/>
</dbReference>
<dbReference type="PANTHER" id="PTHR38445:SF7">
    <property type="entry name" value="GNTR-FAMILY TRANSCRIPTIONAL REGULATOR"/>
    <property type="match status" value="1"/>
</dbReference>
<proteinExistence type="predicted"/>
<evidence type="ECO:0000259" key="4">
    <source>
        <dbReference type="PROSITE" id="PS50949"/>
    </source>
</evidence>
<keyword evidence="6" id="KW-1185">Reference proteome</keyword>
<accession>A0A558B0F2</accession>
<dbReference type="PROSITE" id="PS50949">
    <property type="entry name" value="HTH_GNTR"/>
    <property type="match status" value="1"/>
</dbReference>
<dbReference type="SUPFAM" id="SSF46785">
    <property type="entry name" value="Winged helix' DNA-binding domain"/>
    <property type="match status" value="1"/>
</dbReference>
<dbReference type="InterPro" id="IPR000524">
    <property type="entry name" value="Tscrpt_reg_HTH_GntR"/>
</dbReference>
<evidence type="ECO:0000313" key="5">
    <source>
        <dbReference type="EMBL" id="TVT29966.1"/>
    </source>
</evidence>
<keyword evidence="3" id="KW-0804">Transcription</keyword>
<dbReference type="Pfam" id="PF00392">
    <property type="entry name" value="GntR"/>
    <property type="match status" value="1"/>
</dbReference>
<keyword evidence="2" id="KW-0238">DNA-binding</keyword>